<dbReference type="VEuPathDB" id="FungiDB:LEMA_P112810.1"/>
<keyword evidence="3" id="KW-1185">Reference proteome</keyword>
<dbReference type="HOGENOM" id="CLU_2654949_0_0_1"/>
<dbReference type="EMBL" id="FP929128">
    <property type="protein sequence ID" value="CBX96362.1"/>
    <property type="molecule type" value="Genomic_DNA"/>
</dbReference>
<protein>
    <submittedName>
        <fullName evidence="2">Predicted protein</fullName>
    </submittedName>
</protein>
<organism evidence="3">
    <name type="scientific">Leptosphaeria maculans (strain JN3 / isolate v23.1.3 / race Av1-4-5-6-7-8)</name>
    <name type="common">Blackleg fungus</name>
    <name type="synonym">Phoma lingam</name>
    <dbReference type="NCBI Taxonomy" id="985895"/>
    <lineage>
        <taxon>Eukaryota</taxon>
        <taxon>Fungi</taxon>
        <taxon>Dikarya</taxon>
        <taxon>Ascomycota</taxon>
        <taxon>Pezizomycotina</taxon>
        <taxon>Dothideomycetes</taxon>
        <taxon>Pleosporomycetidae</taxon>
        <taxon>Pleosporales</taxon>
        <taxon>Pleosporineae</taxon>
        <taxon>Leptosphaeriaceae</taxon>
        <taxon>Plenodomus</taxon>
        <taxon>Plenodomus lingam/Leptosphaeria maculans species complex</taxon>
    </lineage>
</organism>
<dbReference type="Proteomes" id="UP000002668">
    <property type="component" value="Genome"/>
</dbReference>
<proteinExistence type="predicted"/>
<evidence type="ECO:0000313" key="3">
    <source>
        <dbReference type="Proteomes" id="UP000002668"/>
    </source>
</evidence>
<sequence length="76" mass="8539">MVPNLPYPAPLPPYSKAAWRCIMLKKKVHRREEPSAESLQPEIGEPRSLPGRSKQPMCRQAGTFGCLQVPEQLTNP</sequence>
<reference evidence="3" key="1">
    <citation type="journal article" date="2011" name="Nat. Commun.">
        <title>Effector diversification within compartments of the Leptosphaeria maculans genome affected by Repeat-Induced Point mutations.</title>
        <authorList>
            <person name="Rouxel T."/>
            <person name="Grandaubert J."/>
            <person name="Hane J.K."/>
            <person name="Hoede C."/>
            <person name="van de Wouw A.P."/>
            <person name="Couloux A."/>
            <person name="Dominguez V."/>
            <person name="Anthouard V."/>
            <person name="Bally P."/>
            <person name="Bourras S."/>
            <person name="Cozijnsen A.J."/>
            <person name="Ciuffetti L.M."/>
            <person name="Degrave A."/>
            <person name="Dilmaghani A."/>
            <person name="Duret L."/>
            <person name="Fudal I."/>
            <person name="Goodwin S.B."/>
            <person name="Gout L."/>
            <person name="Glaser N."/>
            <person name="Linglin J."/>
            <person name="Kema G.H.J."/>
            <person name="Lapalu N."/>
            <person name="Lawrence C.B."/>
            <person name="May K."/>
            <person name="Meyer M."/>
            <person name="Ollivier B."/>
            <person name="Poulain J."/>
            <person name="Schoch C.L."/>
            <person name="Simon A."/>
            <person name="Spatafora J.W."/>
            <person name="Stachowiak A."/>
            <person name="Turgeon B.G."/>
            <person name="Tyler B.M."/>
            <person name="Vincent D."/>
            <person name="Weissenbach J."/>
            <person name="Amselem J."/>
            <person name="Quesneville H."/>
            <person name="Oliver R.P."/>
            <person name="Wincker P."/>
            <person name="Balesdent M.-H."/>
            <person name="Howlett B.J."/>
        </authorList>
    </citation>
    <scope>NUCLEOTIDE SEQUENCE [LARGE SCALE GENOMIC DNA]</scope>
    <source>
        <strain evidence="3">JN3 / isolate v23.1.3 / race Av1-4-5-6-7-8</strain>
    </source>
</reference>
<gene>
    <name evidence="2" type="ORF">LEMA_P112810.1</name>
</gene>
<evidence type="ECO:0000313" key="2">
    <source>
        <dbReference type="EMBL" id="CBX96362.1"/>
    </source>
</evidence>
<dbReference type="InParanoid" id="E4ZYB7"/>
<dbReference type="AlphaFoldDB" id="E4ZYB7"/>
<feature type="region of interest" description="Disordered" evidence="1">
    <location>
        <begin position="31"/>
        <end position="57"/>
    </location>
</feature>
<accession>E4ZYB7</accession>
<name>E4ZYB7_LEPMJ</name>
<evidence type="ECO:0000256" key="1">
    <source>
        <dbReference type="SAM" id="MobiDB-lite"/>
    </source>
</evidence>